<evidence type="ECO:0000256" key="2">
    <source>
        <dbReference type="SAM" id="MobiDB-lite"/>
    </source>
</evidence>
<feature type="domain" description="Zn(2)-C6 fungal-type" evidence="3">
    <location>
        <begin position="22"/>
        <end position="52"/>
    </location>
</feature>
<dbReference type="PROSITE" id="PS50048">
    <property type="entry name" value="ZN2_CY6_FUNGAL_2"/>
    <property type="match status" value="1"/>
</dbReference>
<dbReference type="InterPro" id="IPR036864">
    <property type="entry name" value="Zn2-C6_fun-type_DNA-bd_sf"/>
</dbReference>
<evidence type="ECO:0000313" key="4">
    <source>
        <dbReference type="EMBL" id="KAF7555493.1"/>
    </source>
</evidence>
<dbReference type="Proteomes" id="UP000722485">
    <property type="component" value="Unassembled WGS sequence"/>
</dbReference>
<comment type="caution">
    <text evidence="4">The sequence shown here is derived from an EMBL/GenBank/DDBJ whole genome shotgun (WGS) entry which is preliminary data.</text>
</comment>
<dbReference type="GO" id="GO:0000981">
    <property type="term" value="F:DNA-binding transcription factor activity, RNA polymerase II-specific"/>
    <property type="evidence" value="ECO:0007669"/>
    <property type="project" value="InterPro"/>
</dbReference>
<dbReference type="GO" id="GO:0008270">
    <property type="term" value="F:zinc ion binding"/>
    <property type="evidence" value="ECO:0007669"/>
    <property type="project" value="InterPro"/>
</dbReference>
<evidence type="ECO:0000313" key="5">
    <source>
        <dbReference type="Proteomes" id="UP000722485"/>
    </source>
</evidence>
<dbReference type="SUPFAM" id="SSF57701">
    <property type="entry name" value="Zn2/Cys6 DNA-binding domain"/>
    <property type="match status" value="1"/>
</dbReference>
<feature type="compositionally biased region" description="Basic and acidic residues" evidence="2">
    <location>
        <begin position="60"/>
        <end position="75"/>
    </location>
</feature>
<organism evidence="4 5">
    <name type="scientific">Cylindrodendrum hubeiense</name>
    <dbReference type="NCBI Taxonomy" id="595255"/>
    <lineage>
        <taxon>Eukaryota</taxon>
        <taxon>Fungi</taxon>
        <taxon>Dikarya</taxon>
        <taxon>Ascomycota</taxon>
        <taxon>Pezizomycotina</taxon>
        <taxon>Sordariomycetes</taxon>
        <taxon>Hypocreomycetidae</taxon>
        <taxon>Hypocreales</taxon>
        <taxon>Nectriaceae</taxon>
        <taxon>Cylindrodendrum</taxon>
    </lineage>
</organism>
<proteinExistence type="predicted"/>
<gene>
    <name evidence="4" type="ORF">G7Z17_g2111</name>
</gene>
<dbReference type="InterPro" id="IPR001138">
    <property type="entry name" value="Zn2Cys6_DnaBD"/>
</dbReference>
<dbReference type="PANTHER" id="PTHR37534">
    <property type="entry name" value="TRANSCRIPTIONAL ACTIVATOR PROTEIN UGA3"/>
    <property type="match status" value="1"/>
</dbReference>
<evidence type="ECO:0000256" key="1">
    <source>
        <dbReference type="ARBA" id="ARBA00023242"/>
    </source>
</evidence>
<dbReference type="Gene3D" id="4.10.240.10">
    <property type="entry name" value="Zn(2)-C6 fungal-type DNA-binding domain"/>
    <property type="match status" value="1"/>
</dbReference>
<dbReference type="OrthoDB" id="4356994at2759"/>
<dbReference type="CDD" id="cd00067">
    <property type="entry name" value="GAL4"/>
    <property type="match status" value="1"/>
</dbReference>
<feature type="region of interest" description="Disordered" evidence="2">
    <location>
        <begin position="55"/>
        <end position="99"/>
    </location>
</feature>
<sequence length="597" mass="66921">MQMDPAAPRRRRVERGKRSKNGCRTCITKRVKCDELRPECGRCVRLKLQCEWAPQPPPLAERRRGQGPIKDRDGWTPEVILPKPASEEPQQDSDASRVALVSSADAPGASTQHHHSMEPEYFDINQSLDEAGALAIDIGTDLVLPSFGLNEGITSLMLLEPASGLTPNLAGDDWIVESNRQQHVYNTHQFPMSLPFNPFNSANYPTATTALFFASTIGAEYAPSTGSSDMQAVSFHRVVFAPLKSTRTAAVSAHALFLNRALENGMALHFLLAVSHSELAIHQGVGHETPQESWNHYQRGSKLFLQALDPLSQPDHVAMMLSFLYMYMFWMRRSPLNVQKLRELSESVLAYVKSYNLDELCASASLSASVNSPTSDQVLIARILTYLYDRDGFCGFFGGGGAFTSYVSQNHEKRHRIWRLSRTTFPGTDEVPTVIGLTQLPKIQDSTVLGIYFDLIAIHHDINLYSQAPEDQTLVARVRIKRSLDRIQEIYFYRSRNSYFGERPVPSEVQWALRELVAAAYYTMATGPVQLLERFQWSLLIAGIETHDPVHQEWISRVISDPSMKHALHLLQEAKSVTCISMQAMRQIIESCSTASI</sequence>
<dbReference type="SMART" id="SM00066">
    <property type="entry name" value="GAL4"/>
    <property type="match status" value="1"/>
</dbReference>
<accession>A0A9P5LJF8</accession>
<keyword evidence="1" id="KW-0539">Nucleus</keyword>
<keyword evidence="5" id="KW-1185">Reference proteome</keyword>
<evidence type="ECO:0000259" key="3">
    <source>
        <dbReference type="PROSITE" id="PS50048"/>
    </source>
</evidence>
<dbReference type="EMBL" id="JAANBB010000020">
    <property type="protein sequence ID" value="KAF7555493.1"/>
    <property type="molecule type" value="Genomic_DNA"/>
</dbReference>
<reference evidence="4" key="1">
    <citation type="submission" date="2020-03" db="EMBL/GenBank/DDBJ databases">
        <title>Draft Genome Sequence of Cylindrodendrum hubeiense.</title>
        <authorList>
            <person name="Buettner E."/>
            <person name="Kellner H."/>
        </authorList>
    </citation>
    <scope>NUCLEOTIDE SEQUENCE</scope>
    <source>
        <strain evidence="4">IHI 201604</strain>
    </source>
</reference>
<dbReference type="PANTHER" id="PTHR37534:SF46">
    <property type="entry name" value="ZN(II)2CYS6 TRANSCRIPTION FACTOR (EUROFUNG)"/>
    <property type="match status" value="1"/>
</dbReference>
<name>A0A9P5LJF8_9HYPO</name>
<protein>
    <recommendedName>
        <fullName evidence="3">Zn(2)-C6 fungal-type domain-containing protein</fullName>
    </recommendedName>
</protein>
<dbReference type="Pfam" id="PF00172">
    <property type="entry name" value="Zn_clus"/>
    <property type="match status" value="1"/>
</dbReference>
<dbReference type="AlphaFoldDB" id="A0A9P5LJF8"/>